<protein>
    <recommendedName>
        <fullName evidence="7">TVP38/TMEM64 family membrane protein</fullName>
    </recommendedName>
</protein>
<dbReference type="EMBL" id="BAABHM010000009">
    <property type="protein sequence ID" value="GAA4697539.1"/>
    <property type="molecule type" value="Genomic_DNA"/>
</dbReference>
<dbReference type="PANTHER" id="PTHR12677">
    <property type="entry name" value="GOLGI APPARATUS MEMBRANE PROTEIN TVP38-RELATED"/>
    <property type="match status" value="1"/>
</dbReference>
<keyword evidence="4 7" id="KW-0812">Transmembrane</keyword>
<feature type="compositionally biased region" description="Basic and acidic residues" evidence="8">
    <location>
        <begin position="206"/>
        <end position="219"/>
    </location>
</feature>
<keyword evidence="3 7" id="KW-1003">Cell membrane</keyword>
<comment type="caution">
    <text evidence="10">The sequence shown here is derived from an EMBL/GenBank/DDBJ whole genome shotgun (WGS) entry which is preliminary data.</text>
</comment>
<dbReference type="Pfam" id="PF09335">
    <property type="entry name" value="VTT_dom"/>
    <property type="match status" value="1"/>
</dbReference>
<evidence type="ECO:0000313" key="11">
    <source>
        <dbReference type="Proteomes" id="UP001500843"/>
    </source>
</evidence>
<proteinExistence type="inferred from homology"/>
<dbReference type="PANTHER" id="PTHR12677:SF59">
    <property type="entry name" value="GOLGI APPARATUS MEMBRANE PROTEIN TVP38-RELATED"/>
    <property type="match status" value="1"/>
</dbReference>
<keyword evidence="11" id="KW-1185">Reference proteome</keyword>
<feature type="domain" description="VTT" evidence="9">
    <location>
        <begin position="57"/>
        <end position="173"/>
    </location>
</feature>
<comment type="similarity">
    <text evidence="2 7">Belongs to the TVP38/TMEM64 family.</text>
</comment>
<dbReference type="InterPro" id="IPR032816">
    <property type="entry name" value="VTT_dom"/>
</dbReference>
<gene>
    <name evidence="10" type="ORF">GCM10023198_17220</name>
</gene>
<evidence type="ECO:0000256" key="2">
    <source>
        <dbReference type="ARBA" id="ARBA00008640"/>
    </source>
</evidence>
<evidence type="ECO:0000256" key="8">
    <source>
        <dbReference type="SAM" id="MobiDB-lite"/>
    </source>
</evidence>
<reference evidence="11" key="1">
    <citation type="journal article" date="2019" name="Int. J. Syst. Evol. Microbiol.">
        <title>The Global Catalogue of Microorganisms (GCM) 10K type strain sequencing project: providing services to taxonomists for standard genome sequencing and annotation.</title>
        <authorList>
            <consortium name="The Broad Institute Genomics Platform"/>
            <consortium name="The Broad Institute Genome Sequencing Center for Infectious Disease"/>
            <person name="Wu L."/>
            <person name="Ma J."/>
        </authorList>
    </citation>
    <scope>NUCLEOTIDE SEQUENCE [LARGE SCALE GENOMIC DNA]</scope>
    <source>
        <strain evidence="11">JCM 17975</strain>
    </source>
</reference>
<accession>A0ABP8WYJ8</accession>
<dbReference type="Proteomes" id="UP001500843">
    <property type="component" value="Unassembled WGS sequence"/>
</dbReference>
<feature type="transmembrane region" description="Helical" evidence="7">
    <location>
        <begin position="39"/>
        <end position="57"/>
    </location>
</feature>
<keyword evidence="6 7" id="KW-0472">Membrane</keyword>
<feature type="region of interest" description="Disordered" evidence="8">
    <location>
        <begin position="206"/>
        <end position="227"/>
    </location>
</feature>
<feature type="transmembrane region" description="Helical" evidence="7">
    <location>
        <begin position="153"/>
        <end position="174"/>
    </location>
</feature>
<sequence length="227" mass="23369">MWGRLAGLVLLLLVGVLLLIVVPWPTVTELHGQVAAAGGWAPALFIAGYVVATLLLLPKNVLSGAAGLAFGLPLGIALVWTGAMLGATASFWLGRALGREGVARLAGRRLARLDDLVRRHGVLAVLVARLIPVVPFTAINYGSGLTAVSFTAYLLATAVGILPGTVAYVAVGAYGTDPGAWQFLLAAGALLVLSVGGAVLARRRSRTDSGRDKEADADARPVSTEES</sequence>
<comment type="subcellular location">
    <subcellularLocation>
        <location evidence="1 7">Cell membrane</location>
        <topology evidence="1 7">Multi-pass membrane protein</topology>
    </subcellularLocation>
</comment>
<evidence type="ECO:0000259" key="9">
    <source>
        <dbReference type="Pfam" id="PF09335"/>
    </source>
</evidence>
<evidence type="ECO:0000313" key="10">
    <source>
        <dbReference type="EMBL" id="GAA4697539.1"/>
    </source>
</evidence>
<feature type="transmembrane region" description="Helical" evidence="7">
    <location>
        <begin position="122"/>
        <end position="141"/>
    </location>
</feature>
<feature type="transmembrane region" description="Helical" evidence="7">
    <location>
        <begin position="180"/>
        <end position="201"/>
    </location>
</feature>
<evidence type="ECO:0000256" key="4">
    <source>
        <dbReference type="ARBA" id="ARBA00022692"/>
    </source>
</evidence>
<evidence type="ECO:0000256" key="7">
    <source>
        <dbReference type="RuleBase" id="RU366058"/>
    </source>
</evidence>
<dbReference type="RefSeq" id="WP_253874492.1">
    <property type="nucleotide sequence ID" value="NZ_BAABHM010000009.1"/>
</dbReference>
<evidence type="ECO:0000256" key="6">
    <source>
        <dbReference type="ARBA" id="ARBA00023136"/>
    </source>
</evidence>
<evidence type="ECO:0000256" key="1">
    <source>
        <dbReference type="ARBA" id="ARBA00004651"/>
    </source>
</evidence>
<dbReference type="InterPro" id="IPR015414">
    <property type="entry name" value="TMEM64"/>
</dbReference>
<feature type="transmembrane region" description="Helical" evidence="7">
    <location>
        <begin position="69"/>
        <end position="93"/>
    </location>
</feature>
<organism evidence="10 11">
    <name type="scientific">Promicromonospora umidemergens</name>
    <dbReference type="NCBI Taxonomy" id="629679"/>
    <lineage>
        <taxon>Bacteria</taxon>
        <taxon>Bacillati</taxon>
        <taxon>Actinomycetota</taxon>
        <taxon>Actinomycetes</taxon>
        <taxon>Micrococcales</taxon>
        <taxon>Promicromonosporaceae</taxon>
        <taxon>Promicromonospora</taxon>
    </lineage>
</organism>
<evidence type="ECO:0000256" key="5">
    <source>
        <dbReference type="ARBA" id="ARBA00022989"/>
    </source>
</evidence>
<keyword evidence="5 7" id="KW-1133">Transmembrane helix</keyword>
<evidence type="ECO:0000256" key="3">
    <source>
        <dbReference type="ARBA" id="ARBA00022475"/>
    </source>
</evidence>
<name>A0ABP8WYJ8_9MICO</name>